<dbReference type="GO" id="GO:0022857">
    <property type="term" value="F:transmembrane transporter activity"/>
    <property type="evidence" value="ECO:0007669"/>
    <property type="project" value="InterPro"/>
</dbReference>
<evidence type="ECO:0000256" key="2">
    <source>
        <dbReference type="ARBA" id="ARBA00022448"/>
    </source>
</evidence>
<feature type="transmembrane region" description="Helical" evidence="7">
    <location>
        <begin position="288"/>
        <end position="317"/>
    </location>
</feature>
<dbReference type="PROSITE" id="PS50850">
    <property type="entry name" value="MFS"/>
    <property type="match status" value="1"/>
</dbReference>
<feature type="transmembrane region" description="Helical" evidence="7">
    <location>
        <begin position="135"/>
        <end position="153"/>
    </location>
</feature>
<gene>
    <name evidence="9" type="ORF">B4U79_07799</name>
</gene>
<keyword evidence="4 7" id="KW-1133">Transmembrane helix</keyword>
<evidence type="ECO:0000256" key="1">
    <source>
        <dbReference type="ARBA" id="ARBA00004141"/>
    </source>
</evidence>
<dbReference type="InterPro" id="IPR011701">
    <property type="entry name" value="MFS"/>
</dbReference>
<feature type="transmembrane region" description="Helical" evidence="7">
    <location>
        <begin position="262"/>
        <end position="282"/>
    </location>
</feature>
<comment type="caution">
    <text evidence="9">The sequence shown here is derived from an EMBL/GenBank/DDBJ whole genome shotgun (WGS) entry which is preliminary data.</text>
</comment>
<feature type="domain" description="Major facilitator superfamily (MFS) profile" evidence="8">
    <location>
        <begin position="8"/>
        <end position="346"/>
    </location>
</feature>
<sequence>MCSSSVVALILLFFINLINYMDRFTVAGVLDEVQTYYNLNNKLAGLLQTCFIISYMIFAPIFGFLGDRYTRKYLMCAGVLFWSLTTFLGSIIPSQYPALFFLMRALVGIGEASYSTISPTLIADLFSKEVRSRCLGIFFFAIPVGSGAGYIVGSTMFKVTGRWQWALRVTPFLGVVAVILTLIFLKEPQRGHSDGVTRKVESDLKLDIIYLSTNTMNLKKAQGKGNVNFIFGVITCIGGIAGVVLGVSASTWYKKRNPRADAIICAFGVLIAVPFSFAGIVVAQSIPILTWILVFIAVTLLCVNWSLVADMLLYVVVPHRRSFAQSIQILCSHLFGDAMSPYIVGV</sequence>
<dbReference type="PANTHER" id="PTHR23505:SF79">
    <property type="entry name" value="PROTEIN SPINSTER"/>
    <property type="match status" value="1"/>
</dbReference>
<keyword evidence="10" id="KW-1185">Reference proteome</keyword>
<comment type="subcellular location">
    <subcellularLocation>
        <location evidence="1">Membrane</location>
        <topology evidence="1">Multi-pass membrane protein</topology>
    </subcellularLocation>
</comment>
<keyword evidence="3 7" id="KW-0812">Transmembrane</keyword>
<dbReference type="OrthoDB" id="6770063at2759"/>
<dbReference type="SUPFAM" id="SSF103473">
    <property type="entry name" value="MFS general substrate transporter"/>
    <property type="match status" value="1"/>
</dbReference>
<dbReference type="Proteomes" id="UP000285301">
    <property type="component" value="Unassembled WGS sequence"/>
</dbReference>
<dbReference type="InterPro" id="IPR044770">
    <property type="entry name" value="MFS_spinster-like"/>
</dbReference>
<dbReference type="GO" id="GO:0016020">
    <property type="term" value="C:membrane"/>
    <property type="evidence" value="ECO:0007669"/>
    <property type="project" value="UniProtKB-SubCell"/>
</dbReference>
<organism evidence="9 10">
    <name type="scientific">Dinothrombium tinctorium</name>
    <dbReference type="NCBI Taxonomy" id="1965070"/>
    <lineage>
        <taxon>Eukaryota</taxon>
        <taxon>Metazoa</taxon>
        <taxon>Ecdysozoa</taxon>
        <taxon>Arthropoda</taxon>
        <taxon>Chelicerata</taxon>
        <taxon>Arachnida</taxon>
        <taxon>Acari</taxon>
        <taxon>Acariformes</taxon>
        <taxon>Trombidiformes</taxon>
        <taxon>Prostigmata</taxon>
        <taxon>Anystina</taxon>
        <taxon>Parasitengona</taxon>
        <taxon>Trombidioidea</taxon>
        <taxon>Trombidiidae</taxon>
        <taxon>Dinothrombium</taxon>
    </lineage>
</organism>
<keyword evidence="5 7" id="KW-0472">Membrane</keyword>
<feature type="transmembrane region" description="Helical" evidence="7">
    <location>
        <begin position="73"/>
        <end position="92"/>
    </location>
</feature>
<evidence type="ECO:0000256" key="7">
    <source>
        <dbReference type="SAM" id="Phobius"/>
    </source>
</evidence>
<evidence type="ECO:0000259" key="8">
    <source>
        <dbReference type="PROSITE" id="PS50850"/>
    </source>
</evidence>
<dbReference type="EMBL" id="NCKU01000288">
    <property type="protein sequence ID" value="RWS16156.1"/>
    <property type="molecule type" value="Genomic_DNA"/>
</dbReference>
<comment type="similarity">
    <text evidence="6">Belongs to the major facilitator superfamily. Spinster (TC 2.A.1.49) family.</text>
</comment>
<evidence type="ECO:0000256" key="4">
    <source>
        <dbReference type="ARBA" id="ARBA00022989"/>
    </source>
</evidence>
<feature type="transmembrane region" description="Helical" evidence="7">
    <location>
        <begin position="165"/>
        <end position="185"/>
    </location>
</feature>
<accession>A0A443RLK0</accession>
<evidence type="ECO:0000313" key="10">
    <source>
        <dbReference type="Proteomes" id="UP000285301"/>
    </source>
</evidence>
<dbReference type="InterPro" id="IPR020846">
    <property type="entry name" value="MFS_dom"/>
</dbReference>
<dbReference type="AlphaFoldDB" id="A0A443RLK0"/>
<feature type="transmembrane region" description="Helical" evidence="7">
    <location>
        <begin position="229"/>
        <end position="250"/>
    </location>
</feature>
<dbReference type="PANTHER" id="PTHR23505">
    <property type="entry name" value="SPINSTER"/>
    <property type="match status" value="1"/>
</dbReference>
<proteinExistence type="inferred from homology"/>
<feature type="non-terminal residue" evidence="9">
    <location>
        <position position="346"/>
    </location>
</feature>
<dbReference type="CDD" id="cd17328">
    <property type="entry name" value="MFS_spinster_like"/>
    <property type="match status" value="1"/>
</dbReference>
<dbReference type="InterPro" id="IPR036259">
    <property type="entry name" value="MFS_trans_sf"/>
</dbReference>
<evidence type="ECO:0000313" key="9">
    <source>
        <dbReference type="EMBL" id="RWS16156.1"/>
    </source>
</evidence>
<dbReference type="Gene3D" id="1.20.1250.20">
    <property type="entry name" value="MFS general substrate transporter like domains"/>
    <property type="match status" value="1"/>
</dbReference>
<evidence type="ECO:0000256" key="6">
    <source>
        <dbReference type="ARBA" id="ARBA00024338"/>
    </source>
</evidence>
<dbReference type="Pfam" id="PF07690">
    <property type="entry name" value="MFS_1"/>
    <property type="match status" value="1"/>
</dbReference>
<reference evidence="9 10" key="1">
    <citation type="journal article" date="2018" name="Gigascience">
        <title>Genomes of trombidid mites reveal novel predicted allergens and laterally-transferred genes associated with secondary metabolism.</title>
        <authorList>
            <person name="Dong X."/>
            <person name="Chaisiri K."/>
            <person name="Xia D."/>
            <person name="Armstrong S.D."/>
            <person name="Fang Y."/>
            <person name="Donnelly M.J."/>
            <person name="Kadowaki T."/>
            <person name="McGarry J.W."/>
            <person name="Darby A.C."/>
            <person name="Makepeace B.L."/>
        </authorList>
    </citation>
    <scope>NUCLEOTIDE SEQUENCE [LARGE SCALE GENOMIC DNA]</scope>
    <source>
        <strain evidence="9">UoL-WK</strain>
    </source>
</reference>
<name>A0A443RLK0_9ACAR</name>
<dbReference type="STRING" id="1965070.A0A443RLK0"/>
<feature type="transmembrane region" description="Helical" evidence="7">
    <location>
        <begin position="43"/>
        <end position="66"/>
    </location>
</feature>
<evidence type="ECO:0000256" key="3">
    <source>
        <dbReference type="ARBA" id="ARBA00022692"/>
    </source>
</evidence>
<evidence type="ECO:0000256" key="5">
    <source>
        <dbReference type="ARBA" id="ARBA00023136"/>
    </source>
</evidence>
<protein>
    <submittedName>
        <fullName evidence="9">Protein spinster-like protein</fullName>
    </submittedName>
</protein>
<keyword evidence="2" id="KW-0813">Transport</keyword>